<sequence>MPPPAPPLSRQTTMSGGGIEPSHPKPKGQKRKTMAATDSENSEPRKKRIKTETASMMEQEMLRPTGTAVDSIYDAIVTVKVGGLAQKVGIHRGLLRRASRFFREQLTVDATMEDGVSAQVVFLLEEDVHVFRRFKDWLYSGRIISEAETNKDLTWSDLIAIYEFAERREVPQLQNTCVDTVIRKRREGGLFPGQGDVNTLWKASGQVFRRRRLLLDQFATSCNLKNAIAHNGGYHPKFPRVVDSLYDNTRTEARHPKNTMNQKKAPTQAVVGGIRRRESLTVYTTTPEPRHVIPKTR</sequence>
<dbReference type="Pfam" id="PF00651">
    <property type="entry name" value="BTB"/>
    <property type="match status" value="1"/>
</dbReference>
<feature type="compositionally biased region" description="Basic residues" evidence="1">
    <location>
        <begin position="24"/>
        <end position="33"/>
    </location>
</feature>
<dbReference type="SUPFAM" id="SSF54695">
    <property type="entry name" value="POZ domain"/>
    <property type="match status" value="1"/>
</dbReference>
<name>A0A8H6FE99_9LECA</name>
<dbReference type="AlphaFoldDB" id="A0A8H6FE99"/>
<dbReference type="OrthoDB" id="194443at2759"/>
<feature type="region of interest" description="Disordered" evidence="1">
    <location>
        <begin position="1"/>
        <end position="50"/>
    </location>
</feature>
<organism evidence="3 4">
    <name type="scientific">Letharia columbiana</name>
    <dbReference type="NCBI Taxonomy" id="112416"/>
    <lineage>
        <taxon>Eukaryota</taxon>
        <taxon>Fungi</taxon>
        <taxon>Dikarya</taxon>
        <taxon>Ascomycota</taxon>
        <taxon>Pezizomycotina</taxon>
        <taxon>Lecanoromycetes</taxon>
        <taxon>OSLEUM clade</taxon>
        <taxon>Lecanoromycetidae</taxon>
        <taxon>Lecanorales</taxon>
        <taxon>Lecanorineae</taxon>
        <taxon>Parmeliaceae</taxon>
        <taxon>Letharia</taxon>
    </lineage>
</organism>
<evidence type="ECO:0000259" key="2">
    <source>
        <dbReference type="PROSITE" id="PS50097"/>
    </source>
</evidence>
<proteinExistence type="predicted"/>
<gene>
    <name evidence="3" type="ORF">HO173_012898</name>
</gene>
<comment type="caution">
    <text evidence="3">The sequence shown here is derived from an EMBL/GenBank/DDBJ whole genome shotgun (WGS) entry which is preliminary data.</text>
</comment>
<dbReference type="GeneID" id="59294531"/>
<reference evidence="3 4" key="1">
    <citation type="journal article" date="2020" name="Genomics">
        <title>Complete, high-quality genomes from long-read metagenomic sequencing of two wolf lichen thalli reveals enigmatic genome architecture.</title>
        <authorList>
            <person name="McKenzie S.K."/>
            <person name="Walston R.F."/>
            <person name="Allen J.L."/>
        </authorList>
    </citation>
    <scope>NUCLEOTIDE SEQUENCE [LARGE SCALE GENOMIC DNA]</scope>
    <source>
        <strain evidence="3">WasteWater2</strain>
    </source>
</reference>
<protein>
    <recommendedName>
        <fullName evidence="2">BTB domain-containing protein</fullName>
    </recommendedName>
</protein>
<dbReference type="InterPro" id="IPR000210">
    <property type="entry name" value="BTB/POZ_dom"/>
</dbReference>
<evidence type="ECO:0000313" key="3">
    <source>
        <dbReference type="EMBL" id="KAF6224689.1"/>
    </source>
</evidence>
<dbReference type="Proteomes" id="UP000578531">
    <property type="component" value="Unassembled WGS sequence"/>
</dbReference>
<keyword evidence="4" id="KW-1185">Reference proteome</keyword>
<accession>A0A8H6FE99</accession>
<dbReference type="EMBL" id="JACCJC010000112">
    <property type="protein sequence ID" value="KAF6224689.1"/>
    <property type="molecule type" value="Genomic_DNA"/>
</dbReference>
<evidence type="ECO:0000313" key="4">
    <source>
        <dbReference type="Proteomes" id="UP000578531"/>
    </source>
</evidence>
<dbReference type="InterPro" id="IPR011333">
    <property type="entry name" value="SKP1/BTB/POZ_sf"/>
</dbReference>
<dbReference type="PROSITE" id="PS50097">
    <property type="entry name" value="BTB"/>
    <property type="match status" value="1"/>
</dbReference>
<evidence type="ECO:0000256" key="1">
    <source>
        <dbReference type="SAM" id="MobiDB-lite"/>
    </source>
</evidence>
<dbReference type="Gene3D" id="3.30.710.10">
    <property type="entry name" value="Potassium Channel Kv1.1, Chain A"/>
    <property type="match status" value="1"/>
</dbReference>
<dbReference type="RefSeq" id="XP_037158387.1">
    <property type="nucleotide sequence ID" value="XM_037314728.1"/>
</dbReference>
<feature type="domain" description="BTB" evidence="2">
    <location>
        <begin position="73"/>
        <end position="147"/>
    </location>
</feature>
<dbReference type="CDD" id="cd18186">
    <property type="entry name" value="BTB_POZ_ZBTB_KLHL-like"/>
    <property type="match status" value="1"/>
</dbReference>